<dbReference type="AlphaFoldDB" id="H8I6T9"/>
<sequence>MRLNLIVIISGLIIIIICTYIILNNNYKINNNLNNSSVDLNLTTNLTQIDTIEPNNSFTIPPNDYVINHINWSSYPNLQTGYVYTACISEPTDVIPYKFLEVEIVTEVKNTENKTIIKEQLAGVAKEAKKIYGPGSSIDIIGTKDGIARWFASILPYEDKIR</sequence>
<keyword evidence="1" id="KW-0812">Transmembrane</keyword>
<protein>
    <submittedName>
        <fullName evidence="2">Uncharacterized protein</fullName>
    </submittedName>
</protein>
<dbReference type="Proteomes" id="UP000005233">
    <property type="component" value="Chromosome"/>
</dbReference>
<name>H8I6T9_METCZ</name>
<accession>H8I6T9</accession>
<keyword evidence="3" id="KW-1185">Reference proteome</keyword>
<dbReference type="eggNOG" id="arCOG12061">
    <property type="taxonomic scope" value="Archaea"/>
</dbReference>
<evidence type="ECO:0000256" key="1">
    <source>
        <dbReference type="SAM" id="Phobius"/>
    </source>
</evidence>
<feature type="transmembrane region" description="Helical" evidence="1">
    <location>
        <begin position="6"/>
        <end position="23"/>
    </location>
</feature>
<reference evidence="2 3" key="1">
    <citation type="journal article" date="2012" name="J. Bacteriol.">
        <title>Complete genome sequence of a thermophilic methanogen, Methanocella conradii HZ254, isolated from Chinese rice field soil.</title>
        <authorList>
            <person name="Lu Z."/>
            <person name="Lu Y."/>
        </authorList>
    </citation>
    <scope>NUCLEOTIDE SEQUENCE [LARGE SCALE GENOMIC DNA]</scope>
    <source>
        <strain evidence="3">DSM 24694 / JCM 17849 / CGMCC 1.5162 / HZ254</strain>
    </source>
</reference>
<dbReference type="HOGENOM" id="CLU_131902_0_0_2"/>
<evidence type="ECO:0000313" key="3">
    <source>
        <dbReference type="Proteomes" id="UP000005233"/>
    </source>
</evidence>
<dbReference type="KEGG" id="mez:Mtc_0646"/>
<dbReference type="GeneID" id="31818919"/>
<evidence type="ECO:0000313" key="2">
    <source>
        <dbReference type="EMBL" id="AFC99409.1"/>
    </source>
</evidence>
<dbReference type="RefSeq" id="WP_014405248.1">
    <property type="nucleotide sequence ID" value="NC_017034.1"/>
</dbReference>
<dbReference type="EMBL" id="CP003243">
    <property type="protein sequence ID" value="AFC99409.1"/>
    <property type="molecule type" value="Genomic_DNA"/>
</dbReference>
<keyword evidence="1" id="KW-1133">Transmembrane helix</keyword>
<keyword evidence="1" id="KW-0472">Membrane</keyword>
<dbReference type="STRING" id="1041930.Mtc_0646"/>
<dbReference type="OrthoDB" id="381856at2157"/>
<proteinExistence type="predicted"/>
<gene>
    <name evidence="2" type="ordered locus">Mtc_0646</name>
</gene>
<organism evidence="2 3">
    <name type="scientific">Methanocella conradii (strain DSM 24694 / JCM 17849 / CGMCC 1.5162 / HZ254)</name>
    <dbReference type="NCBI Taxonomy" id="1041930"/>
    <lineage>
        <taxon>Archaea</taxon>
        <taxon>Methanobacteriati</taxon>
        <taxon>Methanobacteriota</taxon>
        <taxon>Stenosarchaea group</taxon>
        <taxon>Methanomicrobia</taxon>
        <taxon>Methanocellales</taxon>
        <taxon>Methanocellaceae</taxon>
        <taxon>Methanocella</taxon>
    </lineage>
</organism>